<evidence type="ECO:0000256" key="1">
    <source>
        <dbReference type="RuleBase" id="RU363098"/>
    </source>
</evidence>
<keyword evidence="1" id="KW-0694">RNA-binding</keyword>
<evidence type="ECO:0000259" key="2">
    <source>
        <dbReference type="Pfam" id="PF05183"/>
    </source>
</evidence>
<dbReference type="GO" id="GO:0031047">
    <property type="term" value="P:regulatory ncRNA-mediated gene silencing"/>
    <property type="evidence" value="ECO:0007669"/>
    <property type="project" value="UniProtKB-KW"/>
</dbReference>
<evidence type="ECO:0000313" key="3">
    <source>
        <dbReference type="EMBL" id="PHT78885.1"/>
    </source>
</evidence>
<sequence length="282" mass="31197">MGLCFSSTYETIKVPSSQVSNLPEIIRNNYVFSDGIGKISASLAAKEAMLAAFDAKLAIDIRRSSAETINAIATMVAADGRLLMGCLDELGILEDGQCCIRVSSSASYPEIHDINFEIIQGKKGNRPHADETSGSDLDGDLYFVTWNENLIPVEAVEPMIYDSTKIDEFHGKVEDKDLIDFFLRYIIEDNLGSMSNAHLMQAHQYGAKNSTSIKLTDSISKALDCSKTEDYAAFPKILKPKSYPHYMEKKGVKTYLSTNILGKLYDQIKDVITAELPSRVIQ</sequence>
<dbReference type="Pfam" id="PF05183">
    <property type="entry name" value="RdRP"/>
    <property type="match status" value="2"/>
</dbReference>
<comment type="function">
    <text evidence="1">Probably involved in the RNA silencing pathway and required for the generation of small interfering RNAs (siRNAs).</text>
</comment>
<feature type="domain" description="RDRP core" evidence="2">
    <location>
        <begin position="1"/>
        <end position="46"/>
    </location>
</feature>
<protein>
    <recommendedName>
        <fullName evidence="1">RNA-dependent RNA polymerase</fullName>
        <ecNumber evidence="1">2.7.7.48</ecNumber>
    </recommendedName>
</protein>
<keyword evidence="1" id="KW-0808">Transferase</keyword>
<keyword evidence="1" id="KW-0548">Nucleotidyltransferase</keyword>
<comment type="caution">
    <text evidence="3">The sequence shown here is derived from an EMBL/GenBank/DDBJ whole genome shotgun (WGS) entry which is preliminary data.</text>
</comment>
<dbReference type="STRING" id="4072.A0A2G2ZAI8"/>
<keyword evidence="4" id="KW-1185">Reference proteome</keyword>
<name>A0A2G2ZAI8_CAPAN</name>
<dbReference type="PANTHER" id="PTHR23079:SF55">
    <property type="entry name" value="RNA-DIRECTED RNA POLYMERASE"/>
    <property type="match status" value="1"/>
</dbReference>
<dbReference type="InterPro" id="IPR007855">
    <property type="entry name" value="RDRP"/>
</dbReference>
<dbReference type="GO" id="GO:0003968">
    <property type="term" value="F:RNA-directed RNA polymerase activity"/>
    <property type="evidence" value="ECO:0007669"/>
    <property type="project" value="UniProtKB-KW"/>
</dbReference>
<dbReference type="GO" id="GO:0003723">
    <property type="term" value="F:RNA binding"/>
    <property type="evidence" value="ECO:0007669"/>
    <property type="project" value="UniProtKB-KW"/>
</dbReference>
<dbReference type="EMBL" id="AYRZ02000006">
    <property type="protein sequence ID" value="PHT78885.1"/>
    <property type="molecule type" value="Genomic_DNA"/>
</dbReference>
<comment type="similarity">
    <text evidence="1">Belongs to the RdRP family.</text>
</comment>
<evidence type="ECO:0000313" key="4">
    <source>
        <dbReference type="Proteomes" id="UP000222542"/>
    </source>
</evidence>
<organism evidence="3 4">
    <name type="scientific">Capsicum annuum</name>
    <name type="common">Capsicum pepper</name>
    <dbReference type="NCBI Taxonomy" id="4072"/>
    <lineage>
        <taxon>Eukaryota</taxon>
        <taxon>Viridiplantae</taxon>
        <taxon>Streptophyta</taxon>
        <taxon>Embryophyta</taxon>
        <taxon>Tracheophyta</taxon>
        <taxon>Spermatophyta</taxon>
        <taxon>Magnoliopsida</taxon>
        <taxon>eudicotyledons</taxon>
        <taxon>Gunneridae</taxon>
        <taxon>Pentapetalae</taxon>
        <taxon>asterids</taxon>
        <taxon>lamiids</taxon>
        <taxon>Solanales</taxon>
        <taxon>Solanaceae</taxon>
        <taxon>Solanoideae</taxon>
        <taxon>Capsiceae</taxon>
        <taxon>Capsicum</taxon>
    </lineage>
</organism>
<accession>A0A2G2ZAI8</accession>
<dbReference type="InterPro" id="IPR057596">
    <property type="entry name" value="RDRP_core"/>
</dbReference>
<reference evidence="3 4" key="1">
    <citation type="journal article" date="2014" name="Nat. Genet.">
        <title>Genome sequence of the hot pepper provides insights into the evolution of pungency in Capsicum species.</title>
        <authorList>
            <person name="Kim S."/>
            <person name="Park M."/>
            <person name="Yeom S.I."/>
            <person name="Kim Y.M."/>
            <person name="Lee J.M."/>
            <person name="Lee H.A."/>
            <person name="Seo E."/>
            <person name="Choi J."/>
            <person name="Cheong K."/>
            <person name="Kim K.T."/>
            <person name="Jung K."/>
            <person name="Lee G.W."/>
            <person name="Oh S.K."/>
            <person name="Bae C."/>
            <person name="Kim S.B."/>
            <person name="Lee H.Y."/>
            <person name="Kim S.Y."/>
            <person name="Kim M.S."/>
            <person name="Kang B.C."/>
            <person name="Jo Y.D."/>
            <person name="Yang H.B."/>
            <person name="Jeong H.J."/>
            <person name="Kang W.H."/>
            <person name="Kwon J.K."/>
            <person name="Shin C."/>
            <person name="Lim J.Y."/>
            <person name="Park J.H."/>
            <person name="Huh J.H."/>
            <person name="Kim J.S."/>
            <person name="Kim B.D."/>
            <person name="Cohen O."/>
            <person name="Paran I."/>
            <person name="Suh M.C."/>
            <person name="Lee S.B."/>
            <person name="Kim Y.K."/>
            <person name="Shin Y."/>
            <person name="Noh S.J."/>
            <person name="Park J."/>
            <person name="Seo Y.S."/>
            <person name="Kwon S.Y."/>
            <person name="Kim H.A."/>
            <person name="Park J.M."/>
            <person name="Kim H.J."/>
            <person name="Choi S.B."/>
            <person name="Bosland P.W."/>
            <person name="Reeves G."/>
            <person name="Jo S.H."/>
            <person name="Lee B.W."/>
            <person name="Cho H.T."/>
            <person name="Choi H.S."/>
            <person name="Lee M.S."/>
            <person name="Yu Y."/>
            <person name="Do Choi Y."/>
            <person name="Park B.S."/>
            <person name="van Deynze A."/>
            <person name="Ashrafi H."/>
            <person name="Hill T."/>
            <person name="Kim W.T."/>
            <person name="Pai H.S."/>
            <person name="Ahn H.K."/>
            <person name="Yeam I."/>
            <person name="Giovannoni J.J."/>
            <person name="Rose J.K."/>
            <person name="Sorensen I."/>
            <person name="Lee S.J."/>
            <person name="Kim R.W."/>
            <person name="Choi I.Y."/>
            <person name="Choi B.S."/>
            <person name="Lim J.S."/>
            <person name="Lee Y.H."/>
            <person name="Choi D."/>
        </authorList>
    </citation>
    <scope>NUCLEOTIDE SEQUENCE [LARGE SCALE GENOMIC DNA]</scope>
    <source>
        <strain evidence="4">cv. CM334</strain>
    </source>
</reference>
<feature type="domain" description="RDRP core" evidence="2">
    <location>
        <begin position="100"/>
        <end position="268"/>
    </location>
</feature>
<keyword evidence="1" id="KW-0943">RNA-mediated gene silencing</keyword>
<proteinExistence type="inferred from homology"/>
<comment type="catalytic activity">
    <reaction evidence="1">
        <text>RNA(n) + a ribonucleoside 5'-triphosphate = RNA(n+1) + diphosphate</text>
        <dbReference type="Rhea" id="RHEA:21248"/>
        <dbReference type="Rhea" id="RHEA-COMP:14527"/>
        <dbReference type="Rhea" id="RHEA-COMP:17342"/>
        <dbReference type="ChEBI" id="CHEBI:33019"/>
        <dbReference type="ChEBI" id="CHEBI:61557"/>
        <dbReference type="ChEBI" id="CHEBI:140395"/>
        <dbReference type="EC" id="2.7.7.48"/>
    </reaction>
</comment>
<dbReference type="Proteomes" id="UP000222542">
    <property type="component" value="Unassembled WGS sequence"/>
</dbReference>
<dbReference type="EC" id="2.7.7.48" evidence="1"/>
<dbReference type="PANTHER" id="PTHR23079">
    <property type="entry name" value="RNA-DEPENDENT RNA POLYMERASE"/>
    <property type="match status" value="1"/>
</dbReference>
<keyword evidence="1" id="KW-0696">RNA-directed RNA polymerase</keyword>
<gene>
    <name evidence="3" type="ORF">T459_16937</name>
</gene>
<reference evidence="3 4" key="2">
    <citation type="journal article" date="2017" name="Genome Biol.">
        <title>New reference genome sequences of hot pepper reveal the massive evolution of plant disease-resistance genes by retroduplication.</title>
        <authorList>
            <person name="Kim S."/>
            <person name="Park J."/>
            <person name="Yeom S.I."/>
            <person name="Kim Y.M."/>
            <person name="Seo E."/>
            <person name="Kim K.T."/>
            <person name="Kim M.S."/>
            <person name="Lee J.M."/>
            <person name="Cheong K."/>
            <person name="Shin H.S."/>
            <person name="Kim S.B."/>
            <person name="Han K."/>
            <person name="Lee J."/>
            <person name="Park M."/>
            <person name="Lee H.A."/>
            <person name="Lee H.Y."/>
            <person name="Lee Y."/>
            <person name="Oh S."/>
            <person name="Lee J.H."/>
            <person name="Choi E."/>
            <person name="Choi E."/>
            <person name="Lee S.E."/>
            <person name="Jeon J."/>
            <person name="Kim H."/>
            <person name="Choi G."/>
            <person name="Song H."/>
            <person name="Lee J."/>
            <person name="Lee S.C."/>
            <person name="Kwon J.K."/>
            <person name="Lee H.Y."/>
            <person name="Koo N."/>
            <person name="Hong Y."/>
            <person name="Kim R.W."/>
            <person name="Kang W.H."/>
            <person name="Huh J.H."/>
            <person name="Kang B.C."/>
            <person name="Yang T.J."/>
            <person name="Lee Y.H."/>
            <person name="Bennetzen J.L."/>
            <person name="Choi D."/>
        </authorList>
    </citation>
    <scope>NUCLEOTIDE SEQUENCE [LARGE SCALE GENOMIC DNA]</scope>
    <source>
        <strain evidence="4">cv. CM334</strain>
    </source>
</reference>
<dbReference type="Gramene" id="PHT78885">
    <property type="protein sequence ID" value="PHT78885"/>
    <property type="gene ID" value="T459_16937"/>
</dbReference>
<dbReference type="AlphaFoldDB" id="A0A2G2ZAI8"/>